<feature type="region of interest" description="Disordered" evidence="5">
    <location>
        <begin position="1148"/>
        <end position="1174"/>
    </location>
</feature>
<sequence length="1174" mass="129405">MNVLNTDPSQIKMELDEKETESLLPKRLQTIPASNKNPNNMESFINSQDSEKNNTNPKNTESSLLVAVRVRPFSKKELQNMIPSELERYGYPQINQEEDSKDNHHNDSNTKSEWGKAPIWKAVHVLDKHLLVFDPPDEETGFTGSGLTNPQPTSARNIRGMRQNSAPVAASNQKHKDIRFVFDRVYGEESTQRDLYEGTTQGLISSVMSGYNATVFAYGATGCGKTYTISGTSEDPGIIFLTMKELFDKMDQEKETKIIESTVSYLEVYNEQIRDLIVQTANRTAGLSLREDAKSGVTVAGLSEHKPKSVEEVMQLVVQGNQNRTMSPTEANAASSRSHAVLQIKITQKPRAGGLKTDLTSATLSIIDLAGSERATVTQNQGERMREGANINRSLLALANCINALCDPKKGRHIPYRDSKLTRLLKFSLGGNCRTVMITCVSPSSTYYEETHNTLKYASRAKNIKTTLNKNTTSSTVHIAQYTKKIQEQSGEIRRLQKEILELKSKIGSGSQSNYRNSYLDSSKSGSYSTNTQSVQETRRRVAAEQTVQNIRNRMSQTISSACTSEYERASASVFSELFLGAQNILKGWREQFDSSIVEHNLLEPSGSATESYRRRVDELLGNLTQQGRLASRHADHAHQAIQRHQYAAKKCATSTNPSQPLTDEQKQRIDQELKLLQLTSEKKGFQRQTELLSNLNHGYMEENKNLFTLNAMCVSGLKSVISTIKNLNNQTESISVENNPSLAQALDCLNSIYMASISGFSQSTSRIESTINYVLKAGGPANIDAEKLYKSQTSPKNEGSSHGKGLVHIPIHEIEKRTHTSSSLPPPLNSVRAQKPMSRKELISCASNNMKIARLVSPRARRSRPSIAGPINPSRLNSSRDSILNQFMSPSKRKLQSIIADSSTRTSTTTRSEKSDNPNPMTYTSAVRRIRNTPRRSSILANNNNATKMDQQSPRKRIRSGSFSGENTTAKKLTTEKNGMSQNVERSATGQISNTRNSKSPNSNLDYVGVNSVLNGTSSRSSTVVKLVSPNSTASGGFSIGSVPQNSSRFVPPNQNAVPKKGILKNRRTSTAMANGTSSSLNHKYRRMSTLSESGSVKQFGPTKNVIFDSKPRSSNVNEMNSTSVKSSNIGPISIPIMNGSSNSNVDINTNGDNNSNGISFKSPLFNSVPDNN</sequence>
<name>A0A2T9Z4M8_9FUNG</name>
<dbReference type="GO" id="GO:0003777">
    <property type="term" value="F:microtubule motor activity"/>
    <property type="evidence" value="ECO:0007669"/>
    <property type="project" value="InterPro"/>
</dbReference>
<dbReference type="GO" id="GO:0005524">
    <property type="term" value="F:ATP binding"/>
    <property type="evidence" value="ECO:0007669"/>
    <property type="project" value="UniProtKB-UniRule"/>
</dbReference>
<feature type="domain" description="Kinesin motor" evidence="6">
    <location>
        <begin position="63"/>
        <end position="464"/>
    </location>
</feature>
<dbReference type="GO" id="GO:0007052">
    <property type="term" value="P:mitotic spindle organization"/>
    <property type="evidence" value="ECO:0007669"/>
    <property type="project" value="TreeGrafter"/>
</dbReference>
<feature type="compositionally biased region" description="Polar residues" evidence="5">
    <location>
        <begin position="962"/>
        <end position="1005"/>
    </location>
</feature>
<dbReference type="PANTHER" id="PTHR47969">
    <property type="entry name" value="CHROMOSOME-ASSOCIATED KINESIN KIF4A-RELATED"/>
    <property type="match status" value="1"/>
</dbReference>
<dbReference type="OrthoDB" id="3176171at2759"/>
<feature type="compositionally biased region" description="Polar residues" evidence="5">
    <location>
        <begin position="1114"/>
        <end position="1128"/>
    </location>
</feature>
<dbReference type="PRINTS" id="PR00380">
    <property type="entry name" value="KINESINHEAVY"/>
</dbReference>
<keyword evidence="4" id="KW-0175">Coiled coil</keyword>
<proteinExistence type="inferred from homology"/>
<dbReference type="AlphaFoldDB" id="A0A2T9Z4M8"/>
<comment type="caution">
    <text evidence="7">The sequence shown here is derived from an EMBL/GenBank/DDBJ whole genome shotgun (WGS) entry which is preliminary data.</text>
</comment>
<protein>
    <recommendedName>
        <fullName evidence="6">Kinesin motor domain-containing protein</fullName>
    </recommendedName>
</protein>
<evidence type="ECO:0000313" key="8">
    <source>
        <dbReference type="EMBL" id="PVV00212.1"/>
    </source>
</evidence>
<dbReference type="SMART" id="SM00129">
    <property type="entry name" value="KISc"/>
    <property type="match status" value="1"/>
</dbReference>
<dbReference type="GO" id="GO:0008017">
    <property type="term" value="F:microtubule binding"/>
    <property type="evidence" value="ECO:0007669"/>
    <property type="project" value="InterPro"/>
</dbReference>
<evidence type="ECO:0000256" key="5">
    <source>
        <dbReference type="SAM" id="MobiDB-lite"/>
    </source>
</evidence>
<dbReference type="Proteomes" id="UP000245699">
    <property type="component" value="Unassembled WGS sequence"/>
</dbReference>
<dbReference type="Gene3D" id="3.40.850.10">
    <property type="entry name" value="Kinesin motor domain"/>
    <property type="match status" value="1"/>
</dbReference>
<dbReference type="STRING" id="61424.A0A2T9Z4M8"/>
<evidence type="ECO:0000256" key="3">
    <source>
        <dbReference type="PROSITE-ProRule" id="PRU00283"/>
    </source>
</evidence>
<feature type="compositionally biased region" description="Polar residues" evidence="5">
    <location>
        <begin position="936"/>
        <end position="953"/>
    </location>
</feature>
<dbReference type="InterPro" id="IPR027640">
    <property type="entry name" value="Kinesin-like_fam"/>
</dbReference>
<dbReference type="GO" id="GO:0051231">
    <property type="term" value="P:spindle elongation"/>
    <property type="evidence" value="ECO:0007669"/>
    <property type="project" value="TreeGrafter"/>
</dbReference>
<feature type="binding site" evidence="3">
    <location>
        <begin position="219"/>
        <end position="226"/>
    </location>
    <ligand>
        <name>ATP</name>
        <dbReference type="ChEBI" id="CHEBI:30616"/>
    </ligand>
</feature>
<dbReference type="InterPro" id="IPR036961">
    <property type="entry name" value="Kinesin_motor_dom_sf"/>
</dbReference>
<dbReference type="CDD" id="cd01370">
    <property type="entry name" value="KISc_KIP3_like"/>
    <property type="match status" value="1"/>
</dbReference>
<dbReference type="Pfam" id="PF00225">
    <property type="entry name" value="Kinesin"/>
    <property type="match status" value="1"/>
</dbReference>
<feature type="region of interest" description="Disordered" evidence="5">
    <location>
        <begin position="858"/>
        <end position="1005"/>
    </location>
</feature>
<keyword evidence="3" id="KW-0505">Motor protein</keyword>
<feature type="compositionally biased region" description="Polar residues" evidence="5">
    <location>
        <begin position="875"/>
        <end position="890"/>
    </location>
</feature>
<dbReference type="EMBL" id="MBFT01000002">
    <property type="protein sequence ID" value="PVV00212.1"/>
    <property type="molecule type" value="Genomic_DNA"/>
</dbReference>
<keyword evidence="9" id="KW-1185">Reference proteome</keyword>
<feature type="compositionally biased region" description="Low complexity" evidence="5">
    <location>
        <begin position="518"/>
        <end position="529"/>
    </location>
</feature>
<accession>A0A2T9Z4M8</accession>
<gene>
    <name evidence="8" type="ORF">BB559_000030</name>
    <name evidence="7" type="ORF">BB559_000652</name>
</gene>
<feature type="region of interest" description="Disordered" evidence="5">
    <location>
        <begin position="29"/>
        <end position="62"/>
    </location>
</feature>
<comment type="similarity">
    <text evidence="3">Belongs to the TRAFAC class myosin-kinesin ATPase superfamily. Kinesin family.</text>
</comment>
<evidence type="ECO:0000313" key="7">
    <source>
        <dbReference type="EMBL" id="PVU99519.1"/>
    </source>
</evidence>
<dbReference type="InterPro" id="IPR027417">
    <property type="entry name" value="P-loop_NTPase"/>
</dbReference>
<feature type="region of interest" description="Disordered" evidence="5">
    <location>
        <begin position="509"/>
        <end position="540"/>
    </location>
</feature>
<dbReference type="InterPro" id="IPR019821">
    <property type="entry name" value="Kinesin_motor_CS"/>
</dbReference>
<keyword evidence="1 3" id="KW-0547">Nucleotide-binding</keyword>
<dbReference type="EMBL" id="MBFT01000032">
    <property type="protein sequence ID" value="PVU99519.1"/>
    <property type="molecule type" value="Genomic_DNA"/>
</dbReference>
<evidence type="ECO:0000256" key="2">
    <source>
        <dbReference type="ARBA" id="ARBA00022840"/>
    </source>
</evidence>
<feature type="coiled-coil region" evidence="4">
    <location>
        <begin position="479"/>
        <end position="506"/>
    </location>
</feature>
<feature type="region of interest" description="Disordered" evidence="5">
    <location>
        <begin position="1104"/>
        <end position="1128"/>
    </location>
</feature>
<reference evidence="7 9" key="1">
    <citation type="journal article" date="2018" name="MBio">
        <title>Comparative Genomics Reveals the Core Gene Toolbox for the Fungus-Insect Symbiosis.</title>
        <authorList>
            <person name="Wang Y."/>
            <person name="Stata M."/>
            <person name="Wang W."/>
            <person name="Stajich J.E."/>
            <person name="White M.M."/>
            <person name="Moncalvo J.M."/>
        </authorList>
    </citation>
    <scope>NUCLEOTIDE SEQUENCE [LARGE SCALE GENOMIC DNA]</scope>
    <source>
        <strain evidence="7 9">AUS-77-4</strain>
    </source>
</reference>
<dbReference type="InterPro" id="IPR001752">
    <property type="entry name" value="Kinesin_motor_dom"/>
</dbReference>
<evidence type="ECO:0000313" key="9">
    <source>
        <dbReference type="Proteomes" id="UP000245699"/>
    </source>
</evidence>
<feature type="compositionally biased region" description="Polar residues" evidence="5">
    <location>
        <begin position="31"/>
        <end position="62"/>
    </location>
</feature>
<organism evidence="7 9">
    <name type="scientific">Furculomyces boomerangus</name>
    <dbReference type="NCBI Taxonomy" id="61424"/>
    <lineage>
        <taxon>Eukaryota</taxon>
        <taxon>Fungi</taxon>
        <taxon>Fungi incertae sedis</taxon>
        <taxon>Zoopagomycota</taxon>
        <taxon>Kickxellomycotina</taxon>
        <taxon>Harpellomycetes</taxon>
        <taxon>Harpellales</taxon>
        <taxon>Harpellaceae</taxon>
        <taxon>Furculomyces</taxon>
    </lineage>
</organism>
<dbReference type="GO" id="GO:0007018">
    <property type="term" value="P:microtubule-based movement"/>
    <property type="evidence" value="ECO:0007669"/>
    <property type="project" value="InterPro"/>
</dbReference>
<dbReference type="PROSITE" id="PS00411">
    <property type="entry name" value="KINESIN_MOTOR_1"/>
    <property type="match status" value="1"/>
</dbReference>
<evidence type="ECO:0000256" key="4">
    <source>
        <dbReference type="SAM" id="Coils"/>
    </source>
</evidence>
<dbReference type="SUPFAM" id="SSF52540">
    <property type="entry name" value="P-loop containing nucleoside triphosphate hydrolases"/>
    <property type="match status" value="1"/>
</dbReference>
<evidence type="ECO:0000259" key="6">
    <source>
        <dbReference type="PROSITE" id="PS50067"/>
    </source>
</evidence>
<feature type="region of interest" description="Disordered" evidence="5">
    <location>
        <begin position="817"/>
        <end position="836"/>
    </location>
</feature>
<dbReference type="GO" id="GO:0005875">
    <property type="term" value="C:microtubule associated complex"/>
    <property type="evidence" value="ECO:0007669"/>
    <property type="project" value="TreeGrafter"/>
</dbReference>
<evidence type="ECO:0000256" key="1">
    <source>
        <dbReference type="ARBA" id="ARBA00022741"/>
    </source>
</evidence>
<keyword evidence="2 3" id="KW-0067">ATP-binding</keyword>
<dbReference type="PROSITE" id="PS50067">
    <property type="entry name" value="KINESIN_MOTOR_2"/>
    <property type="match status" value="1"/>
</dbReference>
<dbReference type="PANTHER" id="PTHR47969:SF29">
    <property type="entry name" value="KINESIN-LIKE PROTEIN"/>
    <property type="match status" value="1"/>
</dbReference>